<keyword evidence="1 4" id="KW-0378">Hydrolase</keyword>
<organism evidence="4 5">
    <name type="scientific">Arenicella chitinivorans</name>
    <dbReference type="NCBI Taxonomy" id="1329800"/>
    <lineage>
        <taxon>Bacteria</taxon>
        <taxon>Pseudomonadati</taxon>
        <taxon>Pseudomonadota</taxon>
        <taxon>Gammaproteobacteria</taxon>
        <taxon>Arenicellales</taxon>
        <taxon>Arenicellaceae</taxon>
        <taxon>Arenicella</taxon>
    </lineage>
</organism>
<dbReference type="SUPFAM" id="SSF53590">
    <property type="entry name" value="Nucleoside hydrolase"/>
    <property type="match status" value="1"/>
</dbReference>
<reference evidence="4" key="2">
    <citation type="submission" date="2020-09" db="EMBL/GenBank/DDBJ databases">
        <authorList>
            <person name="Sun Q."/>
            <person name="Kim S."/>
        </authorList>
    </citation>
    <scope>NUCLEOTIDE SEQUENCE</scope>
    <source>
        <strain evidence="4">KCTC 12711</strain>
    </source>
</reference>
<comment type="caution">
    <text evidence="4">The sequence shown here is derived from an EMBL/GenBank/DDBJ whole genome shotgun (WGS) entry which is preliminary data.</text>
</comment>
<evidence type="ECO:0000256" key="1">
    <source>
        <dbReference type="ARBA" id="ARBA00022801"/>
    </source>
</evidence>
<evidence type="ECO:0000259" key="3">
    <source>
        <dbReference type="Pfam" id="PF01156"/>
    </source>
</evidence>
<dbReference type="GO" id="GO:0008477">
    <property type="term" value="F:purine nucleosidase activity"/>
    <property type="evidence" value="ECO:0007669"/>
    <property type="project" value="TreeGrafter"/>
</dbReference>
<dbReference type="GO" id="GO:0005829">
    <property type="term" value="C:cytosol"/>
    <property type="evidence" value="ECO:0007669"/>
    <property type="project" value="TreeGrafter"/>
</dbReference>
<dbReference type="PANTHER" id="PTHR12304:SF4">
    <property type="entry name" value="URIDINE NUCLEOSIDASE"/>
    <property type="match status" value="1"/>
</dbReference>
<dbReference type="Proteomes" id="UP000614811">
    <property type="component" value="Unassembled WGS sequence"/>
</dbReference>
<name>A0A918VHF8_9GAMM</name>
<dbReference type="InterPro" id="IPR023186">
    <property type="entry name" value="IUNH"/>
</dbReference>
<feature type="domain" description="Inosine/uridine-preferring nucleoside hydrolase" evidence="3">
    <location>
        <begin position="4"/>
        <end position="310"/>
    </location>
</feature>
<dbReference type="Gene3D" id="3.90.245.10">
    <property type="entry name" value="Ribonucleoside hydrolase-like"/>
    <property type="match status" value="1"/>
</dbReference>
<gene>
    <name evidence="4" type="ORF">GCM10008090_01540</name>
</gene>
<sequence>MPKIILDTDPGIDDAQAIAFAIAHPDIELLGLTTVFGNAEIEITTRNALHILDVFGQPQVPVAQGASDPLHQTRYPAPDFVHGTDGLGNIHITQPSSAPVSESAAEFIVRMASENPGEITLVAIGPLTNIAHAVSLDPSLPAKVKSLVVMGGSVAHPGNVTPLAEANFFNDPHAADAVFAHDWPATIIGLDVTLQTVLRDQDLAMIRDAAGRAGKFLWDTSRFYIDFYASRLARLGSTDRSCAMHDASALVYTVLPDAFQLIAGPTRVINDGIAAGQLSVDTQQEPYVLPAWTDRPLTSAAIGVDAPRVLDTFLSAITNHSFN</sequence>
<dbReference type="AlphaFoldDB" id="A0A918VHF8"/>
<reference evidence="4" key="1">
    <citation type="journal article" date="2014" name="Int. J. Syst. Evol. Microbiol.">
        <title>Complete genome sequence of Corynebacterium casei LMG S-19264T (=DSM 44701T), isolated from a smear-ripened cheese.</title>
        <authorList>
            <consortium name="US DOE Joint Genome Institute (JGI-PGF)"/>
            <person name="Walter F."/>
            <person name="Albersmeier A."/>
            <person name="Kalinowski J."/>
            <person name="Ruckert C."/>
        </authorList>
    </citation>
    <scope>NUCLEOTIDE SEQUENCE</scope>
    <source>
        <strain evidence="4">KCTC 12711</strain>
    </source>
</reference>
<accession>A0A918VHF8</accession>
<evidence type="ECO:0000313" key="4">
    <source>
        <dbReference type="EMBL" id="GGZ96984.1"/>
    </source>
</evidence>
<protein>
    <submittedName>
        <fullName evidence="4">Nucleoside hydrolase</fullName>
    </submittedName>
</protein>
<keyword evidence="5" id="KW-1185">Reference proteome</keyword>
<evidence type="ECO:0000313" key="5">
    <source>
        <dbReference type="Proteomes" id="UP000614811"/>
    </source>
</evidence>
<evidence type="ECO:0000256" key="2">
    <source>
        <dbReference type="ARBA" id="ARBA00023295"/>
    </source>
</evidence>
<dbReference type="EMBL" id="BMXA01000001">
    <property type="protein sequence ID" value="GGZ96984.1"/>
    <property type="molecule type" value="Genomic_DNA"/>
</dbReference>
<dbReference type="RefSeq" id="WP_189398101.1">
    <property type="nucleotide sequence ID" value="NZ_BMXA01000001.1"/>
</dbReference>
<dbReference type="InterPro" id="IPR036452">
    <property type="entry name" value="Ribo_hydro-like"/>
</dbReference>
<dbReference type="InterPro" id="IPR001910">
    <property type="entry name" value="Inosine/uridine_hydrolase_dom"/>
</dbReference>
<proteinExistence type="predicted"/>
<dbReference type="Pfam" id="PF01156">
    <property type="entry name" value="IU_nuc_hydro"/>
    <property type="match status" value="1"/>
</dbReference>
<dbReference type="GO" id="GO:0006152">
    <property type="term" value="P:purine nucleoside catabolic process"/>
    <property type="evidence" value="ECO:0007669"/>
    <property type="project" value="TreeGrafter"/>
</dbReference>
<dbReference type="CDD" id="cd02650">
    <property type="entry name" value="nuc_hydro_CaPnhB"/>
    <property type="match status" value="1"/>
</dbReference>
<keyword evidence="2" id="KW-0326">Glycosidase</keyword>
<dbReference type="PANTHER" id="PTHR12304">
    <property type="entry name" value="INOSINE-URIDINE PREFERRING NUCLEOSIDE HYDROLASE"/>
    <property type="match status" value="1"/>
</dbReference>